<dbReference type="AlphaFoldDB" id="A0A228I154"/>
<feature type="domain" description="HTH marR-type" evidence="1">
    <location>
        <begin position="19"/>
        <end position="152"/>
    </location>
</feature>
<dbReference type="GO" id="GO:0003700">
    <property type="term" value="F:DNA-binding transcription factor activity"/>
    <property type="evidence" value="ECO:0007669"/>
    <property type="project" value="InterPro"/>
</dbReference>
<dbReference type="Pfam" id="PF01047">
    <property type="entry name" value="MarR"/>
    <property type="match status" value="1"/>
</dbReference>
<dbReference type="PRINTS" id="PR00598">
    <property type="entry name" value="HTHMARR"/>
</dbReference>
<sequence length="156" mass="16799">MQHVPDSFARSGLGDASREADGFRTMLGAQLAIKRVLDQTMLAALGIRFSQGRALVQLACGGAMSCQRLASVLGCGTSRLTRLAQDLERRALIVRCRDDRDRRALVLTLTPAGKAIAERVPAVIAAAEAVALGLLTAEERMFLARLLQRILGERDA</sequence>
<dbReference type="SMART" id="SM00347">
    <property type="entry name" value="HTH_MARR"/>
    <property type="match status" value="1"/>
</dbReference>
<dbReference type="SUPFAM" id="SSF46785">
    <property type="entry name" value="Winged helix' DNA-binding domain"/>
    <property type="match status" value="1"/>
</dbReference>
<evidence type="ECO:0000313" key="3">
    <source>
        <dbReference type="Proteomes" id="UP000214600"/>
    </source>
</evidence>
<dbReference type="PANTHER" id="PTHR33164">
    <property type="entry name" value="TRANSCRIPTIONAL REGULATOR, MARR FAMILY"/>
    <property type="match status" value="1"/>
</dbReference>
<dbReference type="InterPro" id="IPR039422">
    <property type="entry name" value="MarR/SlyA-like"/>
</dbReference>
<dbReference type="PANTHER" id="PTHR33164:SF43">
    <property type="entry name" value="HTH-TYPE TRANSCRIPTIONAL REPRESSOR YETL"/>
    <property type="match status" value="1"/>
</dbReference>
<evidence type="ECO:0000313" key="2">
    <source>
        <dbReference type="EMBL" id="OXI35922.1"/>
    </source>
</evidence>
<dbReference type="InterPro" id="IPR036390">
    <property type="entry name" value="WH_DNA-bd_sf"/>
</dbReference>
<accession>A0A228I154</accession>
<dbReference type="InterPro" id="IPR000835">
    <property type="entry name" value="HTH_MarR-typ"/>
</dbReference>
<reference evidence="3" key="1">
    <citation type="submission" date="2017-06" db="EMBL/GenBank/DDBJ databases">
        <authorList>
            <person name="LiPuma J."/>
            <person name="Spilker T."/>
        </authorList>
    </citation>
    <scope>NUCLEOTIDE SEQUENCE [LARGE SCALE GENOMIC DNA]</scope>
    <source>
        <strain evidence="3">AU17325</strain>
    </source>
</reference>
<protein>
    <submittedName>
        <fullName evidence="2">MarR family transcriptional regulator</fullName>
    </submittedName>
</protein>
<dbReference type="EMBL" id="NKFA01000027">
    <property type="protein sequence ID" value="OXI35922.1"/>
    <property type="molecule type" value="Genomic_DNA"/>
</dbReference>
<name>A0A228I154_9BURK</name>
<organism evidence="2 3">
    <name type="scientific">Burkholderia aenigmatica</name>
    <dbReference type="NCBI Taxonomy" id="2015348"/>
    <lineage>
        <taxon>Bacteria</taxon>
        <taxon>Pseudomonadati</taxon>
        <taxon>Pseudomonadota</taxon>
        <taxon>Betaproteobacteria</taxon>
        <taxon>Burkholderiales</taxon>
        <taxon>Burkholderiaceae</taxon>
        <taxon>Burkholderia</taxon>
        <taxon>Burkholderia cepacia complex</taxon>
    </lineage>
</organism>
<dbReference type="OrthoDB" id="9035229at2"/>
<comment type="caution">
    <text evidence="2">The sequence shown here is derived from an EMBL/GenBank/DDBJ whole genome shotgun (WGS) entry which is preliminary data.</text>
</comment>
<dbReference type="Gene3D" id="1.10.10.10">
    <property type="entry name" value="Winged helix-like DNA-binding domain superfamily/Winged helix DNA-binding domain"/>
    <property type="match status" value="1"/>
</dbReference>
<dbReference type="InterPro" id="IPR036388">
    <property type="entry name" value="WH-like_DNA-bd_sf"/>
</dbReference>
<reference evidence="2 3" key="2">
    <citation type="submission" date="2017-08" db="EMBL/GenBank/DDBJ databases">
        <title>WGS of novel Burkholderia cepaca complex species.</title>
        <authorList>
            <person name="Lipuma J."/>
            <person name="Spilker T."/>
        </authorList>
    </citation>
    <scope>NUCLEOTIDE SEQUENCE [LARGE SCALE GENOMIC DNA]</scope>
    <source>
        <strain evidence="2 3">AU17325</strain>
    </source>
</reference>
<dbReference type="RefSeq" id="WP_089454019.1">
    <property type="nucleotide sequence ID" value="NZ_NKFA01000027.1"/>
</dbReference>
<dbReference type="PROSITE" id="PS50995">
    <property type="entry name" value="HTH_MARR_2"/>
    <property type="match status" value="1"/>
</dbReference>
<proteinExistence type="predicted"/>
<dbReference type="Proteomes" id="UP000214600">
    <property type="component" value="Unassembled WGS sequence"/>
</dbReference>
<dbReference type="GO" id="GO:0006950">
    <property type="term" value="P:response to stress"/>
    <property type="evidence" value="ECO:0007669"/>
    <property type="project" value="TreeGrafter"/>
</dbReference>
<evidence type="ECO:0000259" key="1">
    <source>
        <dbReference type="PROSITE" id="PS50995"/>
    </source>
</evidence>
<gene>
    <name evidence="2" type="ORF">CFB84_36640</name>
</gene>